<dbReference type="EMBL" id="VUNG01000046">
    <property type="protein sequence ID" value="MST85660.1"/>
    <property type="molecule type" value="Genomic_DNA"/>
</dbReference>
<dbReference type="InterPro" id="IPR028011">
    <property type="entry name" value="DUF4476"/>
</dbReference>
<evidence type="ECO:0000313" key="5">
    <source>
        <dbReference type="EMBL" id="MST85660.1"/>
    </source>
</evidence>
<reference evidence="5 6" key="1">
    <citation type="submission" date="2019-08" db="EMBL/GenBank/DDBJ databases">
        <title>In-depth cultivation of the pig gut microbiome towards novel bacterial diversity and tailored functional studies.</title>
        <authorList>
            <person name="Wylensek D."/>
            <person name="Hitch T.C.A."/>
            <person name="Clavel T."/>
        </authorList>
    </citation>
    <scope>NUCLEOTIDE SEQUENCE [LARGE SCALE GENOMIC DNA]</scope>
    <source>
        <strain evidence="5 6">LKV-178-WT-2A</strain>
    </source>
</reference>
<keyword evidence="1" id="KW-0732">Signal</keyword>
<accession>A0A7K0KJK0</accession>
<dbReference type="Pfam" id="PF04355">
    <property type="entry name" value="BamE"/>
    <property type="match status" value="1"/>
</dbReference>
<dbReference type="Proteomes" id="UP000438914">
    <property type="component" value="Unassembled WGS sequence"/>
</dbReference>
<dbReference type="Pfam" id="PF14771">
    <property type="entry name" value="DUF4476"/>
    <property type="match status" value="1"/>
</dbReference>
<comment type="caution">
    <text evidence="5">The sequence shown here is derived from an EMBL/GenBank/DDBJ whole genome shotgun (WGS) entry which is preliminary data.</text>
</comment>
<feature type="domain" description="Outer membrane protein assembly factor BamE" evidence="3">
    <location>
        <begin position="31"/>
        <end position="63"/>
    </location>
</feature>
<name>A0A7K0KJK0_9BACT</name>
<dbReference type="Gene3D" id="3.30.1450.10">
    <property type="match status" value="1"/>
</dbReference>
<dbReference type="AlphaFoldDB" id="A0A7K0KJK0"/>
<dbReference type="InterPro" id="IPR037873">
    <property type="entry name" value="BamE-like"/>
</dbReference>
<dbReference type="RefSeq" id="WP_154535247.1">
    <property type="nucleotide sequence ID" value="NZ_VUNG01000046.1"/>
</dbReference>
<evidence type="ECO:0000259" key="3">
    <source>
        <dbReference type="Pfam" id="PF04355"/>
    </source>
</evidence>
<evidence type="ECO:0000256" key="2">
    <source>
        <dbReference type="ARBA" id="ARBA00023136"/>
    </source>
</evidence>
<proteinExistence type="predicted"/>
<dbReference type="InterPro" id="IPR007450">
    <property type="entry name" value="BamE_dom"/>
</dbReference>
<organism evidence="5 6">
    <name type="scientific">Hallella mizrahii</name>
    <dbReference type="NCBI Taxonomy" id="2606637"/>
    <lineage>
        <taxon>Bacteria</taxon>
        <taxon>Pseudomonadati</taxon>
        <taxon>Bacteroidota</taxon>
        <taxon>Bacteroidia</taxon>
        <taxon>Bacteroidales</taxon>
        <taxon>Prevotellaceae</taxon>
        <taxon>Hallella</taxon>
    </lineage>
</organism>
<gene>
    <name evidence="5" type="ORF">FYJ73_13480</name>
</gene>
<evidence type="ECO:0000313" key="6">
    <source>
        <dbReference type="Proteomes" id="UP000438914"/>
    </source>
</evidence>
<keyword evidence="6" id="KW-1185">Reference proteome</keyword>
<dbReference type="GO" id="GO:0019867">
    <property type="term" value="C:outer membrane"/>
    <property type="evidence" value="ECO:0007669"/>
    <property type="project" value="InterPro"/>
</dbReference>
<evidence type="ECO:0000256" key="1">
    <source>
        <dbReference type="ARBA" id="ARBA00022729"/>
    </source>
</evidence>
<sequence length="219" mass="25187">MNKKSSILRIVLPTLLMLFTCLVNIQAKDHMVQRGMTKDQVMQILGKPDATSFNSYGDRWTYRKSPLLDPDDKFIYISFGRDGKVISYQECIVPSYRGNDAEVYHPVLPPVPQENYPDPYSECQPYALSENAFDFLYGKVKDANFDDDRYTLLEVATLGCWYTCDQCARMMTFFSFDDDKLKALQIMGKHVVDPQNAVIITNKLSFSDSKDKALRMLPR</sequence>
<protein>
    <submittedName>
        <fullName evidence="5">DUF4476 domain-containing protein</fullName>
    </submittedName>
</protein>
<keyword evidence="2" id="KW-0472">Membrane</keyword>
<evidence type="ECO:0000259" key="4">
    <source>
        <dbReference type="Pfam" id="PF14771"/>
    </source>
</evidence>
<feature type="domain" description="DUF4476" evidence="4">
    <location>
        <begin position="128"/>
        <end position="216"/>
    </location>
</feature>